<keyword evidence="3" id="KW-1185">Reference proteome</keyword>
<comment type="caution">
    <text evidence="2">The sequence shown here is derived from an EMBL/GenBank/DDBJ whole genome shotgun (WGS) entry which is preliminary data.</text>
</comment>
<feature type="compositionally biased region" description="Basic and acidic residues" evidence="1">
    <location>
        <begin position="1"/>
        <end position="16"/>
    </location>
</feature>
<evidence type="ECO:0000313" key="2">
    <source>
        <dbReference type="EMBL" id="KAJ5091681.1"/>
    </source>
</evidence>
<evidence type="ECO:0000313" key="3">
    <source>
        <dbReference type="Proteomes" id="UP001141434"/>
    </source>
</evidence>
<reference evidence="2" key="1">
    <citation type="submission" date="2022-11" db="EMBL/GenBank/DDBJ databases">
        <authorList>
            <person name="Petersen C."/>
        </authorList>
    </citation>
    <scope>NUCLEOTIDE SEQUENCE</scope>
    <source>
        <strain evidence="2">IBT 34128</strain>
    </source>
</reference>
<organism evidence="2 3">
    <name type="scientific">Penicillium alfredii</name>
    <dbReference type="NCBI Taxonomy" id="1506179"/>
    <lineage>
        <taxon>Eukaryota</taxon>
        <taxon>Fungi</taxon>
        <taxon>Dikarya</taxon>
        <taxon>Ascomycota</taxon>
        <taxon>Pezizomycotina</taxon>
        <taxon>Eurotiomycetes</taxon>
        <taxon>Eurotiomycetidae</taxon>
        <taxon>Eurotiales</taxon>
        <taxon>Aspergillaceae</taxon>
        <taxon>Penicillium</taxon>
    </lineage>
</organism>
<dbReference type="GeneID" id="81396247"/>
<proteinExistence type="predicted"/>
<name>A0A9W9K3W0_9EURO</name>
<accession>A0A9W9K3W0</accession>
<feature type="region of interest" description="Disordered" evidence="1">
    <location>
        <begin position="1"/>
        <end position="69"/>
    </location>
</feature>
<evidence type="ECO:0000256" key="1">
    <source>
        <dbReference type="SAM" id="MobiDB-lite"/>
    </source>
</evidence>
<dbReference type="AlphaFoldDB" id="A0A9W9K3W0"/>
<gene>
    <name evidence="2" type="ORF">NUU61_006551</name>
</gene>
<sequence>MPRPSRIDLSDDKSDTSTDLPDIFLNDTSEDDSSSSDPDLGSGVESDDESDNNSILDNKDEQPTPEYYL</sequence>
<dbReference type="RefSeq" id="XP_056509878.1">
    <property type="nucleotide sequence ID" value="XM_056657078.1"/>
</dbReference>
<dbReference type="Proteomes" id="UP001141434">
    <property type="component" value="Unassembled WGS sequence"/>
</dbReference>
<dbReference type="EMBL" id="JAPMSZ010000009">
    <property type="protein sequence ID" value="KAJ5091681.1"/>
    <property type="molecule type" value="Genomic_DNA"/>
</dbReference>
<protein>
    <submittedName>
        <fullName evidence="2">Uncharacterized protein</fullName>
    </submittedName>
</protein>
<reference evidence="2" key="2">
    <citation type="journal article" date="2023" name="IMA Fungus">
        <title>Comparative genomic study of the Penicillium genus elucidates a diverse pangenome and 15 lateral gene transfer events.</title>
        <authorList>
            <person name="Petersen C."/>
            <person name="Sorensen T."/>
            <person name="Nielsen M.R."/>
            <person name="Sondergaard T.E."/>
            <person name="Sorensen J.L."/>
            <person name="Fitzpatrick D.A."/>
            <person name="Frisvad J.C."/>
            <person name="Nielsen K.L."/>
        </authorList>
    </citation>
    <scope>NUCLEOTIDE SEQUENCE</scope>
    <source>
        <strain evidence="2">IBT 34128</strain>
    </source>
</reference>